<dbReference type="EMBL" id="CABPSH010000010">
    <property type="protein sequence ID" value="VVE28839.1"/>
    <property type="molecule type" value="Genomic_DNA"/>
</dbReference>
<evidence type="ECO:0000313" key="1">
    <source>
        <dbReference type="EMBL" id="VVE28839.1"/>
    </source>
</evidence>
<reference evidence="1 2" key="1">
    <citation type="submission" date="2019-08" db="EMBL/GenBank/DDBJ databases">
        <authorList>
            <person name="Peeters C."/>
        </authorList>
    </citation>
    <scope>NUCLEOTIDE SEQUENCE [LARGE SCALE GENOMIC DNA]</scope>
    <source>
        <strain evidence="1 2">LMG 31012</strain>
    </source>
</reference>
<protein>
    <submittedName>
        <fullName evidence="1">Uncharacterized protein</fullName>
    </submittedName>
</protein>
<gene>
    <name evidence="1" type="ORF">PEP31012_03560</name>
</gene>
<accession>A0A5E4WY10</accession>
<name>A0A5E4WY10_9BURK</name>
<keyword evidence="2" id="KW-1185">Reference proteome</keyword>
<dbReference type="Proteomes" id="UP000400981">
    <property type="component" value="Unassembled WGS sequence"/>
</dbReference>
<proteinExistence type="predicted"/>
<dbReference type="AlphaFoldDB" id="A0A5E4WY10"/>
<evidence type="ECO:0000313" key="2">
    <source>
        <dbReference type="Proteomes" id="UP000400981"/>
    </source>
</evidence>
<organism evidence="1 2">
    <name type="scientific">Pandoraea eparura</name>
    <dbReference type="NCBI Taxonomy" id="2508291"/>
    <lineage>
        <taxon>Bacteria</taxon>
        <taxon>Pseudomonadati</taxon>
        <taxon>Pseudomonadota</taxon>
        <taxon>Betaproteobacteria</taxon>
        <taxon>Burkholderiales</taxon>
        <taxon>Burkholderiaceae</taxon>
        <taxon>Pandoraea</taxon>
    </lineage>
</organism>
<sequence>MTIHPATAEALEEILRVTAKDWGVENGQPIDQ</sequence>